<accession>A0A8B5YD49</accession>
<sequence>MRAFTRYARGEAPVMVMNEKVCRKAKEGAVYAPSVIHEYEVV</sequence>
<proteinExistence type="predicted"/>
<dbReference type="EMBL" id="NILC01000021">
    <property type="protein sequence ID" value="TWL28639.1"/>
    <property type="molecule type" value="Genomic_DNA"/>
</dbReference>
<evidence type="ECO:0000313" key="1">
    <source>
        <dbReference type="EMBL" id="TWL28639.1"/>
    </source>
</evidence>
<name>A0A8B5YD49_BACLI</name>
<organism evidence="1 2">
    <name type="scientific">Bacillus licheniformis</name>
    <dbReference type="NCBI Taxonomy" id="1402"/>
    <lineage>
        <taxon>Bacteria</taxon>
        <taxon>Bacillati</taxon>
        <taxon>Bacillota</taxon>
        <taxon>Bacilli</taxon>
        <taxon>Bacillales</taxon>
        <taxon>Bacillaceae</taxon>
        <taxon>Bacillus</taxon>
    </lineage>
</organism>
<reference evidence="1 2" key="1">
    <citation type="submission" date="2019-06" db="EMBL/GenBank/DDBJ databases">
        <title>Genome sequence analysis of &gt;100 Bacillus licheniformis strains suggests intrinsic resistance to this species.</title>
        <authorList>
            <person name="Wels M."/>
            <person name="Siezen R.J."/>
            <person name="Johansen E."/>
            <person name="Stuer-Lauridsen B."/>
            <person name="Bjerre K."/>
            <person name="Nielsen B.K.K."/>
        </authorList>
    </citation>
    <scope>NUCLEOTIDE SEQUENCE [LARGE SCALE GENOMIC DNA]</scope>
    <source>
        <strain evidence="1 2">BAC-16736</strain>
    </source>
</reference>
<protein>
    <submittedName>
        <fullName evidence="1">Uncharacterized protein</fullName>
    </submittedName>
</protein>
<dbReference type="Proteomes" id="UP000435910">
    <property type="component" value="Unassembled WGS sequence"/>
</dbReference>
<dbReference type="AlphaFoldDB" id="A0A8B5YD49"/>
<comment type="caution">
    <text evidence="1">The sequence shown here is derived from an EMBL/GenBank/DDBJ whole genome shotgun (WGS) entry which is preliminary data.</text>
</comment>
<evidence type="ECO:0000313" key="2">
    <source>
        <dbReference type="Proteomes" id="UP000435910"/>
    </source>
</evidence>
<gene>
    <name evidence="1" type="ORF">CHCC16736_3241</name>
</gene>